<organism evidence="1 2">
    <name type="scientific">Candidatus Kaiserbacteria bacterium RIFCSPLOWO2_01_FULL_50_24</name>
    <dbReference type="NCBI Taxonomy" id="1798507"/>
    <lineage>
        <taxon>Bacteria</taxon>
        <taxon>Candidatus Kaiseribacteriota</taxon>
    </lineage>
</organism>
<reference evidence="1 2" key="1">
    <citation type="journal article" date="2016" name="Nat. Commun.">
        <title>Thousands of microbial genomes shed light on interconnected biogeochemical processes in an aquifer system.</title>
        <authorList>
            <person name="Anantharaman K."/>
            <person name="Brown C.T."/>
            <person name="Hug L.A."/>
            <person name="Sharon I."/>
            <person name="Castelle C.J."/>
            <person name="Probst A.J."/>
            <person name="Thomas B.C."/>
            <person name="Singh A."/>
            <person name="Wilkins M.J."/>
            <person name="Karaoz U."/>
            <person name="Brodie E.L."/>
            <person name="Williams K.H."/>
            <person name="Hubbard S.S."/>
            <person name="Banfield J.F."/>
        </authorList>
    </citation>
    <scope>NUCLEOTIDE SEQUENCE [LARGE SCALE GENOMIC DNA]</scope>
</reference>
<accession>A0A1F6EIB7</accession>
<dbReference type="EMBL" id="MFLU01000020">
    <property type="protein sequence ID" value="OGG73394.1"/>
    <property type="molecule type" value="Genomic_DNA"/>
</dbReference>
<gene>
    <name evidence="1" type="ORF">A3A34_03145</name>
</gene>
<dbReference type="AlphaFoldDB" id="A0A1F6EIB7"/>
<comment type="caution">
    <text evidence="1">The sequence shown here is derived from an EMBL/GenBank/DDBJ whole genome shotgun (WGS) entry which is preliminary data.</text>
</comment>
<evidence type="ECO:0000313" key="2">
    <source>
        <dbReference type="Proteomes" id="UP000178587"/>
    </source>
</evidence>
<sequence>MSDGVFTDEVIESFFLGMEIMQENDIDEALRALNSHRPELMKKLTEKYKHLFSKNNLPKIGDEVYVPTHNGDYIGGLVKVIGIDGDRIAIEEHNGMKYQWVGDLDKEQDELKALFGTSRAYFSGVI</sequence>
<proteinExistence type="predicted"/>
<name>A0A1F6EIB7_9BACT</name>
<dbReference type="Proteomes" id="UP000178587">
    <property type="component" value="Unassembled WGS sequence"/>
</dbReference>
<protein>
    <submittedName>
        <fullName evidence="1">Uncharacterized protein</fullName>
    </submittedName>
</protein>
<evidence type="ECO:0000313" key="1">
    <source>
        <dbReference type="EMBL" id="OGG73394.1"/>
    </source>
</evidence>